<dbReference type="InterPro" id="IPR003593">
    <property type="entry name" value="AAA+_ATPase"/>
</dbReference>
<dbReference type="GO" id="GO:0016887">
    <property type="term" value="F:ATP hydrolysis activity"/>
    <property type="evidence" value="ECO:0007669"/>
    <property type="project" value="InterPro"/>
</dbReference>
<reference evidence="2" key="1">
    <citation type="journal article" date="2015" name="Nature">
        <title>Complex archaea that bridge the gap between prokaryotes and eukaryotes.</title>
        <authorList>
            <person name="Spang A."/>
            <person name="Saw J.H."/>
            <person name="Jorgensen S.L."/>
            <person name="Zaremba-Niedzwiedzka K."/>
            <person name="Martijn J."/>
            <person name="Lind A.E."/>
            <person name="van Eijk R."/>
            <person name="Schleper C."/>
            <person name="Guy L."/>
            <person name="Ettema T.J."/>
        </authorList>
    </citation>
    <scope>NUCLEOTIDE SEQUENCE</scope>
</reference>
<protein>
    <recommendedName>
        <fullName evidence="1">AAA+ ATPase domain-containing protein</fullName>
    </recommendedName>
</protein>
<dbReference type="Pfam" id="PF00004">
    <property type="entry name" value="AAA"/>
    <property type="match status" value="1"/>
</dbReference>
<name>A0A0F9RYX1_9ZZZZ</name>
<dbReference type="SMART" id="SM00382">
    <property type="entry name" value="AAA"/>
    <property type="match status" value="1"/>
</dbReference>
<organism evidence="2">
    <name type="scientific">marine sediment metagenome</name>
    <dbReference type="NCBI Taxonomy" id="412755"/>
    <lineage>
        <taxon>unclassified sequences</taxon>
        <taxon>metagenomes</taxon>
        <taxon>ecological metagenomes</taxon>
    </lineage>
</organism>
<sequence length="253" mass="28769">MTIAEEGVELDSLETRATRELRSLTEEQQGLLVFTDGITVLKGRKGAGKTLTAVALAHLLQKNFGIEVVADFPLHAPFGPYEYFDIENFVRTLRLISEEVRKGAAFQEAAIDTMMKRQQGTLLTHKVIILDEVYQYIDCRNSQDPVTKLMGYWISQIRHYQSALFIIAPHTDMIDKRVNRQVDRVGSSYTDSVYETDDPFVHTIIDDLAYDDKYRFHLSVRTFGAMYDTHVLSGFRSSTFQRVEQSDGIEAAG</sequence>
<dbReference type="EMBL" id="LAZR01000898">
    <property type="protein sequence ID" value="KKN55132.1"/>
    <property type="molecule type" value="Genomic_DNA"/>
</dbReference>
<dbReference type="SUPFAM" id="SSF52540">
    <property type="entry name" value="P-loop containing nucleoside triphosphate hydrolases"/>
    <property type="match status" value="1"/>
</dbReference>
<evidence type="ECO:0000259" key="1">
    <source>
        <dbReference type="SMART" id="SM00382"/>
    </source>
</evidence>
<feature type="domain" description="AAA+ ATPase" evidence="1">
    <location>
        <begin position="35"/>
        <end position="188"/>
    </location>
</feature>
<comment type="caution">
    <text evidence="2">The sequence shown here is derived from an EMBL/GenBank/DDBJ whole genome shotgun (WGS) entry which is preliminary data.</text>
</comment>
<dbReference type="InterPro" id="IPR027417">
    <property type="entry name" value="P-loop_NTPase"/>
</dbReference>
<gene>
    <name evidence="2" type="ORF">LCGC14_0585040</name>
</gene>
<evidence type="ECO:0000313" key="2">
    <source>
        <dbReference type="EMBL" id="KKN55132.1"/>
    </source>
</evidence>
<dbReference type="InterPro" id="IPR003959">
    <property type="entry name" value="ATPase_AAA_core"/>
</dbReference>
<dbReference type="Gene3D" id="3.40.50.300">
    <property type="entry name" value="P-loop containing nucleotide triphosphate hydrolases"/>
    <property type="match status" value="1"/>
</dbReference>
<proteinExistence type="predicted"/>
<dbReference type="AlphaFoldDB" id="A0A0F9RYX1"/>
<dbReference type="GO" id="GO:0005524">
    <property type="term" value="F:ATP binding"/>
    <property type="evidence" value="ECO:0007669"/>
    <property type="project" value="InterPro"/>
</dbReference>
<accession>A0A0F9RYX1</accession>